<dbReference type="PANTHER" id="PTHR14145:SF1">
    <property type="entry name" value="26S PROTEASOME NON-ATPASE REGULATORY SUBUNIT 6"/>
    <property type="match status" value="1"/>
</dbReference>
<dbReference type="InterPro" id="IPR000717">
    <property type="entry name" value="PCI_dom"/>
</dbReference>
<dbReference type="InterPro" id="IPR045135">
    <property type="entry name" value="Rpn7_N"/>
</dbReference>
<evidence type="ECO:0000259" key="1">
    <source>
        <dbReference type="PROSITE" id="PS50250"/>
    </source>
</evidence>
<dbReference type="InterPro" id="IPR036390">
    <property type="entry name" value="WH_DNA-bd_sf"/>
</dbReference>
<name>A0A0L7L4P9_OPEBR</name>
<dbReference type="Pfam" id="PF10602">
    <property type="entry name" value="RPN7"/>
    <property type="match status" value="1"/>
</dbReference>
<evidence type="ECO:0000313" key="2">
    <source>
        <dbReference type="EMBL" id="KOB70390.1"/>
    </source>
</evidence>
<feature type="domain" description="PCI" evidence="1">
    <location>
        <begin position="113"/>
        <end position="297"/>
    </location>
</feature>
<sequence>MAKENEDRLSKFKEDDSETPVWQDRLDYLCSVGDKEAATALATSKYEDSTLTTNRRLDAVFALFRISYFHGCNVKEMGKIINKAHELVDKGGDWRSRNKLKAYEAIYCLAVRDYSRAADLFIDCVSTFESYELVDFGTIIQYCVLACALALERHALQSALRRQGAAVQALRSRFPELRELVESLHECRYADFMKSLAWVCYYFACALALERHALQSALRRQGAAVQALRSRFPELRELVETQICVDPVFRPHYQHYVREARIKAYVQLLRAYRSLSLDNIADTFGVTRDFVEEEISK</sequence>
<dbReference type="GO" id="GO:0005838">
    <property type="term" value="C:proteasome regulatory particle"/>
    <property type="evidence" value="ECO:0007669"/>
    <property type="project" value="TreeGrafter"/>
</dbReference>
<proteinExistence type="predicted"/>
<dbReference type="STRING" id="104452.A0A0L7L4P9"/>
<dbReference type="GO" id="GO:0043161">
    <property type="term" value="P:proteasome-mediated ubiquitin-dependent protein catabolic process"/>
    <property type="evidence" value="ECO:0007669"/>
    <property type="project" value="TreeGrafter"/>
</dbReference>
<dbReference type="EMBL" id="JTDY01002973">
    <property type="protein sequence ID" value="KOB70390.1"/>
    <property type="molecule type" value="Genomic_DNA"/>
</dbReference>
<dbReference type="PANTHER" id="PTHR14145">
    <property type="entry name" value="26S PROTESOME SUBUNIT 6"/>
    <property type="match status" value="1"/>
</dbReference>
<dbReference type="Pfam" id="PF01399">
    <property type="entry name" value="PCI"/>
    <property type="match status" value="1"/>
</dbReference>
<reference evidence="2 3" key="1">
    <citation type="journal article" date="2015" name="Genome Biol. Evol.">
        <title>The genome of winter moth (Operophtera brumata) provides a genomic perspective on sexual dimorphism and phenology.</title>
        <authorList>
            <person name="Derks M.F."/>
            <person name="Smit S."/>
            <person name="Salis L."/>
            <person name="Schijlen E."/>
            <person name="Bossers A."/>
            <person name="Mateman C."/>
            <person name="Pijl A.S."/>
            <person name="de Ridder D."/>
            <person name="Groenen M.A."/>
            <person name="Visser M.E."/>
            <person name="Megens H.J."/>
        </authorList>
    </citation>
    <scope>NUCLEOTIDE SEQUENCE [LARGE SCALE GENOMIC DNA]</scope>
    <source>
        <strain evidence="2">WM2013NL</strain>
        <tissue evidence="2">Head and thorax</tissue>
    </source>
</reference>
<comment type="caution">
    <text evidence="2">The sequence shown here is derived from an EMBL/GenBank/DDBJ whole genome shotgun (WGS) entry which is preliminary data.</text>
</comment>
<dbReference type="InterPro" id="IPR019585">
    <property type="entry name" value="Rpn7/CSN1"/>
</dbReference>
<protein>
    <submittedName>
        <fullName evidence="2">26S proteasome non-ATPase regulatory subunit rpn7</fullName>
    </submittedName>
</protein>
<organism evidence="2 3">
    <name type="scientific">Operophtera brumata</name>
    <name type="common">Winter moth</name>
    <name type="synonym">Phalaena brumata</name>
    <dbReference type="NCBI Taxonomy" id="104452"/>
    <lineage>
        <taxon>Eukaryota</taxon>
        <taxon>Metazoa</taxon>
        <taxon>Ecdysozoa</taxon>
        <taxon>Arthropoda</taxon>
        <taxon>Hexapoda</taxon>
        <taxon>Insecta</taxon>
        <taxon>Pterygota</taxon>
        <taxon>Neoptera</taxon>
        <taxon>Endopterygota</taxon>
        <taxon>Lepidoptera</taxon>
        <taxon>Glossata</taxon>
        <taxon>Ditrysia</taxon>
        <taxon>Geometroidea</taxon>
        <taxon>Geometridae</taxon>
        <taxon>Larentiinae</taxon>
        <taxon>Operophtera</taxon>
    </lineage>
</organism>
<accession>A0A0L7L4P9</accession>
<dbReference type="PROSITE" id="PS50250">
    <property type="entry name" value="PCI"/>
    <property type="match status" value="1"/>
</dbReference>
<dbReference type="SUPFAM" id="SSF46785">
    <property type="entry name" value="Winged helix' DNA-binding domain"/>
    <property type="match status" value="1"/>
</dbReference>
<gene>
    <name evidence="2" type="ORF">OBRU01_15405</name>
</gene>
<dbReference type="Gene3D" id="1.25.40.570">
    <property type="match status" value="1"/>
</dbReference>
<dbReference type="AlphaFoldDB" id="A0A0L7L4P9"/>
<evidence type="ECO:0000313" key="3">
    <source>
        <dbReference type="Proteomes" id="UP000037510"/>
    </source>
</evidence>
<dbReference type="Proteomes" id="UP000037510">
    <property type="component" value="Unassembled WGS sequence"/>
</dbReference>
<keyword evidence="2" id="KW-0647">Proteasome</keyword>
<keyword evidence="3" id="KW-1185">Reference proteome</keyword>